<sequence>MPLCFVFTNLAATAIPRMFGERLTDTVAKVLNKPVEKITVVTQAGLPMVRAGSTDPAVLVQIHSIAVFDAEKNPKYSEQFLEFLKNEFNLPANRLMMEYVDIPAYMVCSGK</sequence>
<organism evidence="10 11">
    <name type="scientific">Sinanodonta woodiana</name>
    <name type="common">Chinese pond mussel</name>
    <name type="synonym">Anodonta woodiana</name>
    <dbReference type="NCBI Taxonomy" id="1069815"/>
    <lineage>
        <taxon>Eukaryota</taxon>
        <taxon>Metazoa</taxon>
        <taxon>Spiralia</taxon>
        <taxon>Lophotrochozoa</taxon>
        <taxon>Mollusca</taxon>
        <taxon>Bivalvia</taxon>
        <taxon>Autobranchia</taxon>
        <taxon>Heteroconchia</taxon>
        <taxon>Palaeoheterodonta</taxon>
        <taxon>Unionida</taxon>
        <taxon>Unionoidea</taxon>
        <taxon>Unionidae</taxon>
        <taxon>Unioninae</taxon>
        <taxon>Sinanodonta</taxon>
    </lineage>
</organism>
<evidence type="ECO:0000256" key="8">
    <source>
        <dbReference type="ARBA" id="ARBA00037460"/>
    </source>
</evidence>
<evidence type="ECO:0000256" key="1">
    <source>
        <dbReference type="ARBA" id="ARBA00004496"/>
    </source>
</evidence>
<keyword evidence="5" id="KW-0007">Acetylation</keyword>
<dbReference type="AlphaFoldDB" id="A0ABD3V3X7"/>
<dbReference type="EMBL" id="JBJQND010000013">
    <property type="protein sequence ID" value="KAL3856364.1"/>
    <property type="molecule type" value="Genomic_DNA"/>
</dbReference>
<evidence type="ECO:0000256" key="6">
    <source>
        <dbReference type="ARBA" id="ARBA00023101"/>
    </source>
</evidence>
<evidence type="ECO:0000256" key="2">
    <source>
        <dbReference type="ARBA" id="ARBA00005851"/>
    </source>
</evidence>
<dbReference type="InterPro" id="IPR001398">
    <property type="entry name" value="Macrophage_inhib_fac"/>
</dbReference>
<dbReference type="Proteomes" id="UP001634394">
    <property type="component" value="Unassembled WGS sequence"/>
</dbReference>
<evidence type="ECO:0000256" key="9">
    <source>
        <dbReference type="ARBA" id="ARBA00038884"/>
    </source>
</evidence>
<keyword evidence="11" id="KW-1185">Reference proteome</keyword>
<accession>A0ABD3V3X7</accession>
<reference evidence="10 11" key="1">
    <citation type="submission" date="2024-11" db="EMBL/GenBank/DDBJ databases">
        <title>Chromosome-level genome assembly of the freshwater bivalve Anodonta woodiana.</title>
        <authorList>
            <person name="Chen X."/>
        </authorList>
    </citation>
    <scope>NUCLEOTIDE SEQUENCE [LARGE SCALE GENOMIC DNA]</scope>
    <source>
        <strain evidence="10">MN2024</strain>
        <tissue evidence="10">Gills</tissue>
    </source>
</reference>
<dbReference type="Gene3D" id="3.30.429.10">
    <property type="entry name" value="Macrophage Migration Inhibitory Factor"/>
    <property type="match status" value="1"/>
</dbReference>
<comment type="subunit">
    <text evidence="3">Homotrimer.</text>
</comment>
<proteinExistence type="inferred from homology"/>
<comment type="caution">
    <text evidence="10">The sequence shown here is derived from an EMBL/GenBank/DDBJ whole genome shotgun (WGS) entry which is preliminary data.</text>
</comment>
<dbReference type="PANTHER" id="PTHR11954:SF22">
    <property type="entry name" value="D-DOPACHROME DECARBOXYLASE"/>
    <property type="match status" value="1"/>
</dbReference>
<gene>
    <name evidence="10" type="ORF">ACJMK2_011132</name>
</gene>
<evidence type="ECO:0000256" key="5">
    <source>
        <dbReference type="ARBA" id="ARBA00022990"/>
    </source>
</evidence>
<dbReference type="SUPFAM" id="SSF55331">
    <property type="entry name" value="Tautomerase/MIF"/>
    <property type="match status" value="1"/>
</dbReference>
<keyword evidence="4" id="KW-0963">Cytoplasm</keyword>
<comment type="subcellular location">
    <subcellularLocation>
        <location evidence="1">Cytoplasm</location>
    </subcellularLocation>
</comment>
<evidence type="ECO:0000313" key="11">
    <source>
        <dbReference type="Proteomes" id="UP001634394"/>
    </source>
</evidence>
<dbReference type="GO" id="GO:0033981">
    <property type="term" value="F:D-dopachrome decarboxylase activity"/>
    <property type="evidence" value="ECO:0007669"/>
    <property type="project" value="UniProtKB-EC"/>
</dbReference>
<keyword evidence="7" id="KW-0456">Lyase</keyword>
<protein>
    <recommendedName>
        <fullName evidence="9">D-dopachrome decarboxylase</fullName>
        <ecNumber evidence="9">4.1.1.84</ecNumber>
    </recommendedName>
</protein>
<evidence type="ECO:0000313" key="10">
    <source>
        <dbReference type="EMBL" id="KAL3856364.1"/>
    </source>
</evidence>
<dbReference type="EC" id="4.1.1.84" evidence="9"/>
<evidence type="ECO:0000256" key="4">
    <source>
        <dbReference type="ARBA" id="ARBA00022490"/>
    </source>
</evidence>
<evidence type="ECO:0000256" key="7">
    <source>
        <dbReference type="ARBA" id="ARBA00023239"/>
    </source>
</evidence>
<dbReference type="InterPro" id="IPR014347">
    <property type="entry name" value="Tautomerase/MIF_sf"/>
</dbReference>
<comment type="function">
    <text evidence="8">Tautomerization of D-dopachrome with decarboxylation to give 5,6-dihydroxyindole (DHI).</text>
</comment>
<dbReference type="Pfam" id="PF01187">
    <property type="entry name" value="MIF"/>
    <property type="match status" value="1"/>
</dbReference>
<evidence type="ECO:0000256" key="3">
    <source>
        <dbReference type="ARBA" id="ARBA00011233"/>
    </source>
</evidence>
<dbReference type="GO" id="GO:0042438">
    <property type="term" value="P:melanin biosynthetic process"/>
    <property type="evidence" value="ECO:0007669"/>
    <property type="project" value="UniProtKB-KW"/>
</dbReference>
<comment type="similarity">
    <text evidence="2">Belongs to the MIF family.</text>
</comment>
<name>A0ABD3V3X7_SINWO</name>
<keyword evidence="6" id="KW-0470">Melanin biosynthesis</keyword>
<dbReference type="PANTHER" id="PTHR11954">
    <property type="entry name" value="D-DOPACHROME DECARBOXYLASE"/>
    <property type="match status" value="1"/>
</dbReference>
<dbReference type="GO" id="GO:0005737">
    <property type="term" value="C:cytoplasm"/>
    <property type="evidence" value="ECO:0007669"/>
    <property type="project" value="UniProtKB-SubCell"/>
</dbReference>